<dbReference type="Gene3D" id="3.20.20.80">
    <property type="entry name" value="Glycosidases"/>
    <property type="match status" value="1"/>
</dbReference>
<reference evidence="5 6" key="1">
    <citation type="journal article" date="2015" name="Nature">
        <title>rRNA introns, odd ribosomes, and small enigmatic genomes across a large radiation of phyla.</title>
        <authorList>
            <person name="Brown C.T."/>
            <person name="Hug L.A."/>
            <person name="Thomas B.C."/>
            <person name="Sharon I."/>
            <person name="Castelle C.J."/>
            <person name="Singh A."/>
            <person name="Wilkins M.J."/>
            <person name="Williams K.H."/>
            <person name="Banfield J.F."/>
        </authorList>
    </citation>
    <scope>NUCLEOTIDE SEQUENCE [LARGE SCALE GENOMIC DNA]</scope>
</reference>
<feature type="domain" description="Glycosyl hydrolases family 39 N-terminal catalytic" evidence="4">
    <location>
        <begin position="85"/>
        <end position="272"/>
    </location>
</feature>
<evidence type="ECO:0000256" key="3">
    <source>
        <dbReference type="ARBA" id="ARBA00023295"/>
    </source>
</evidence>
<comment type="caution">
    <text evidence="5">The sequence shown here is derived from an EMBL/GenBank/DDBJ whole genome shotgun (WGS) entry which is preliminary data.</text>
</comment>
<dbReference type="InterPro" id="IPR017853">
    <property type="entry name" value="GH"/>
</dbReference>
<dbReference type="InterPro" id="IPR049166">
    <property type="entry name" value="GH39_cat"/>
</dbReference>
<dbReference type="Pfam" id="PF01229">
    <property type="entry name" value="Glyco_hydro_39"/>
    <property type="match status" value="1"/>
</dbReference>
<protein>
    <recommendedName>
        <fullName evidence="4">Glycosyl hydrolases family 39 N-terminal catalytic domain-containing protein</fullName>
    </recommendedName>
</protein>
<dbReference type="Proteomes" id="UP000034664">
    <property type="component" value="Unassembled WGS sequence"/>
</dbReference>
<sequence>MYKKRDIFLTVFLLLLLPVLLVGVSVVRDYSGRALIVIPANIVIQADEVTGPLPHTWRTLAQGGEEKGVRMLEPVVDEVSLLEPRYIRIDHIYDFYDVVSRDARGSLTFSWSGLDQMVCDILQSGAKPFFSLGYMPETMSNDGTLTGIPRDWNEWELLVQATIERYSGINTVLCGNAYNQNLDDVYYEVWNEPDLETFGKWSIHSGKDYKLLYYYSAKGAEKAVNTRQFFLGGPATTADYQNWIQLLIKYADAYDLKLDFLSWHHYGTDVDSFANDMHQVNTWLSGPEYAAYRSLPRIISEWGFDSNPNPISETNIAAAHTVSAIRYLVEEDLEMAFAFEIRDGINPSWGILSYTGDPKPRYYGLRLLNVLGRTRVKLEGEGTYVKALASRIQKGVSAVVVNYDIENAHTEVVPFTINGLQPGLYSLNREWLNGEKGTVNVRIDESGQYSELLYMEPNSVVAIELRQI</sequence>
<dbReference type="InterPro" id="IPR051923">
    <property type="entry name" value="Glycosyl_Hydrolase_39"/>
</dbReference>
<evidence type="ECO:0000313" key="5">
    <source>
        <dbReference type="EMBL" id="KKR72457.1"/>
    </source>
</evidence>
<evidence type="ECO:0000259" key="4">
    <source>
        <dbReference type="Pfam" id="PF01229"/>
    </source>
</evidence>
<keyword evidence="2" id="KW-0378">Hydrolase</keyword>
<comment type="similarity">
    <text evidence="1">Belongs to the glycosyl hydrolase 39 family.</text>
</comment>
<gene>
    <name evidence="5" type="ORF">UU14_C0005G0025</name>
</gene>
<name>A0A0G0WB41_9BACT</name>
<evidence type="ECO:0000313" key="6">
    <source>
        <dbReference type="Proteomes" id="UP000034664"/>
    </source>
</evidence>
<accession>A0A0G0WB41</accession>
<dbReference type="GO" id="GO:0004553">
    <property type="term" value="F:hydrolase activity, hydrolyzing O-glycosyl compounds"/>
    <property type="evidence" value="ECO:0007669"/>
    <property type="project" value="TreeGrafter"/>
</dbReference>
<dbReference type="SUPFAM" id="SSF51445">
    <property type="entry name" value="(Trans)glycosidases"/>
    <property type="match status" value="1"/>
</dbReference>
<proteinExistence type="inferred from homology"/>
<dbReference type="PANTHER" id="PTHR12631:SF10">
    <property type="entry name" value="BETA-XYLOSIDASE-LIKE PROTEIN-RELATED"/>
    <property type="match status" value="1"/>
</dbReference>
<evidence type="ECO:0000256" key="2">
    <source>
        <dbReference type="ARBA" id="ARBA00022801"/>
    </source>
</evidence>
<keyword evidence="3" id="KW-0326">Glycosidase</keyword>
<dbReference type="PANTHER" id="PTHR12631">
    <property type="entry name" value="ALPHA-L-IDURONIDASE"/>
    <property type="match status" value="1"/>
</dbReference>
<dbReference type="AlphaFoldDB" id="A0A0G0WB41"/>
<evidence type="ECO:0000256" key="1">
    <source>
        <dbReference type="ARBA" id="ARBA00008875"/>
    </source>
</evidence>
<dbReference type="EMBL" id="LBZM01000005">
    <property type="protein sequence ID" value="KKR72457.1"/>
    <property type="molecule type" value="Genomic_DNA"/>
</dbReference>
<organism evidence="5 6">
    <name type="scientific">Candidatus Roizmanbacteria bacterium GW2011_GWB1_40_7</name>
    <dbReference type="NCBI Taxonomy" id="1618482"/>
    <lineage>
        <taxon>Bacteria</taxon>
        <taxon>Candidatus Roizmaniibacteriota</taxon>
    </lineage>
</organism>